<comment type="subunit">
    <text evidence="2">Heterodimer of SbcC and SbcD.</text>
</comment>
<dbReference type="GO" id="GO:0006302">
    <property type="term" value="P:double-strand break repair"/>
    <property type="evidence" value="ECO:0007669"/>
    <property type="project" value="InterPro"/>
</dbReference>
<sequence>MKPIYLEMNYFGPHENSVVDFRLLDESPIFLISGDTGAGKSTIFDAMTYALFGTTTGDRDAKEMRSQFATADDRTSVTFYFKQGNLLYRIERSPEQKLSKKRGSGSTLQKSTAKLAIVDRVKGIEKNNIAINPKNVGEEITRLLHLNAEQFKKIILLPQNDFSRFLKSSTPDKEAILKRIFGTYIFTSFSNEIKAKNSEMNVVYLEYDRKQQNLYESSIWNPIELKELEDAAEQEKLDLVTSLWKDRVARKNEIEGQTFEQEEKVISIEIAYKSALELENQFKNLNNLENDYQQNIIEKSAIFEGNSEYLKKLKWASPLKESIHELEQDIKQSKSLKNNIAGIISEKAKDEILLKKLTNEKEDLNKQQENINENKKVAEKIFIQIQLSLQVEKKQSKVEELKLEQADNLTLLESFKANLGQAAENISTLQDDVISDDYFINKREERNQLELTFRGKLIPTFQKVKHSKDDIVGLELKLKENTIALSENKDNLEKAKFAYNEKLKGRRRLMIAQLQSELQEGEACPVCGALEHPFTETIEESSYKELGNLLKEIDESQKKQTVLLEKNKQLQQLKTELKTSLDLKKIEADEFEKELSILYSEFIADYSQIFPDSFDEVSIDESLLNLTKSLELEEVKNDETKVKLADLESKKLELQEKVKDFEYSNQEFNRQIENLNAEITEIGITETSYNLIRKRNRLMEKADLFEKHLSELMAQLSDIKIKISSQTASLNSFESQEATLLERISANKEKIKEKFSEQEAFTTEFQILKEWAYDDDLIQISQKVEQYKADKARLKVEIKNIQQLIQNKKRPNLALIEEEKKQTNENYVFLQKKLVSAENEVEQAKSILSELKKVIKQQDKDASKKSAITKLYNAISGRASEDKLRLETYVVQNYLEKILDYANLHFINQLSNNRYRFELAGEGNNRRMDHGLDINIYDNETGAARSADTLSGGETFIAALSIALALSEVVQNTANGVQIEALFIDEGFGSLDQETLQKAMQALEQIGENRLVGVISHVEEMKATIGQQIIINKMGDGRSNIKSVIK</sequence>
<evidence type="ECO:0000313" key="6">
    <source>
        <dbReference type="Proteomes" id="UP000031847"/>
    </source>
</evidence>
<dbReference type="PANTHER" id="PTHR32114:SF2">
    <property type="entry name" value="ABC TRANSPORTER ABCH.3"/>
    <property type="match status" value="1"/>
</dbReference>
<dbReference type="Proteomes" id="UP000031847">
    <property type="component" value="Unassembled WGS sequence"/>
</dbReference>
<evidence type="ECO:0000256" key="2">
    <source>
        <dbReference type="ARBA" id="ARBA00011322"/>
    </source>
</evidence>
<dbReference type="CDD" id="cd03279">
    <property type="entry name" value="ABC_sbcCD"/>
    <property type="match status" value="1"/>
</dbReference>
<evidence type="ECO:0000256" key="1">
    <source>
        <dbReference type="ARBA" id="ARBA00006930"/>
    </source>
</evidence>
<evidence type="ECO:0000256" key="3">
    <source>
        <dbReference type="ARBA" id="ARBA00013368"/>
    </source>
</evidence>
<comment type="caution">
    <text evidence="5">The sequence shown here is derived from an EMBL/GenBank/DDBJ whole genome shotgun (WGS) entry which is preliminary data.</text>
</comment>
<dbReference type="SUPFAM" id="SSF52540">
    <property type="entry name" value="P-loop containing nucleoside triphosphate hydrolases"/>
    <property type="match status" value="1"/>
</dbReference>
<dbReference type="PATRIC" id="fig|1360.96.peg.487"/>
<dbReference type="EMBL" id="BBSI01000022">
    <property type="protein sequence ID" value="GAM80197.1"/>
    <property type="molecule type" value="Genomic_DNA"/>
</dbReference>
<gene>
    <name evidence="5" type="ORF">JCM5805K_1308</name>
</gene>
<dbReference type="InterPro" id="IPR038729">
    <property type="entry name" value="Rad50/SbcC_AAA"/>
</dbReference>
<dbReference type="Gene3D" id="3.40.50.300">
    <property type="entry name" value="P-loop containing nucleotide triphosphate hydrolases"/>
    <property type="match status" value="2"/>
</dbReference>
<dbReference type="AlphaFoldDB" id="A0A0B8QT91"/>
<dbReference type="Pfam" id="PF13558">
    <property type="entry name" value="SbcC_Walker_B"/>
    <property type="match status" value="1"/>
</dbReference>
<comment type="similarity">
    <text evidence="1">Belongs to the SMC family. SbcC subfamily.</text>
</comment>
<name>A0A0B8QT91_LACLL</name>
<evidence type="ECO:0000259" key="4">
    <source>
        <dbReference type="Pfam" id="PF13476"/>
    </source>
</evidence>
<dbReference type="GO" id="GO:0016887">
    <property type="term" value="F:ATP hydrolysis activity"/>
    <property type="evidence" value="ECO:0007669"/>
    <property type="project" value="InterPro"/>
</dbReference>
<dbReference type="InterPro" id="IPR027417">
    <property type="entry name" value="P-loop_NTPase"/>
</dbReference>
<evidence type="ECO:0000313" key="5">
    <source>
        <dbReference type="EMBL" id="GAM80197.1"/>
    </source>
</evidence>
<reference evidence="5 6" key="1">
    <citation type="submission" date="2015-01" db="EMBL/GenBank/DDBJ databases">
        <title>Lactococcus lactis subsp.lactis JCM 5805 whole genome shotgun sequence.</title>
        <authorList>
            <person name="Fujii T."/>
            <person name="Tomita Y."/>
            <person name="Ikushima S."/>
            <person name="Fujiwara D."/>
        </authorList>
    </citation>
    <scope>NUCLEOTIDE SEQUENCE [LARGE SCALE GENOMIC DNA]</scope>
    <source>
        <strain evidence="5 6">JCM 5805</strain>
    </source>
</reference>
<accession>A0A0B8QT91</accession>
<feature type="domain" description="Rad50/SbcC-type AAA" evidence="4">
    <location>
        <begin position="6"/>
        <end position="267"/>
    </location>
</feature>
<dbReference type="PANTHER" id="PTHR32114">
    <property type="entry name" value="ABC TRANSPORTER ABCH.3"/>
    <property type="match status" value="1"/>
</dbReference>
<dbReference type="RefSeq" id="WP_044009660.1">
    <property type="nucleotide sequence ID" value="NZ_BAABQR010000002.1"/>
</dbReference>
<protein>
    <recommendedName>
        <fullName evidence="3">Nuclease SbcCD subunit C</fullName>
    </recommendedName>
</protein>
<dbReference type="Pfam" id="PF13476">
    <property type="entry name" value="AAA_23"/>
    <property type="match status" value="1"/>
</dbReference>
<organism evidence="5 6">
    <name type="scientific">Lactococcus lactis subsp. lactis</name>
    <name type="common">Streptococcus lactis</name>
    <dbReference type="NCBI Taxonomy" id="1360"/>
    <lineage>
        <taxon>Bacteria</taxon>
        <taxon>Bacillati</taxon>
        <taxon>Bacillota</taxon>
        <taxon>Bacilli</taxon>
        <taxon>Lactobacillales</taxon>
        <taxon>Streptococcaceae</taxon>
        <taxon>Lactococcus</taxon>
    </lineage>
</organism>
<proteinExistence type="inferred from homology"/>